<feature type="compositionally biased region" description="Basic and acidic residues" evidence="5">
    <location>
        <begin position="53"/>
        <end position="62"/>
    </location>
</feature>
<feature type="transmembrane region" description="Helical" evidence="6">
    <location>
        <begin position="178"/>
        <end position="197"/>
    </location>
</feature>
<dbReference type="AlphaFoldDB" id="A0A9N9Q389"/>
<feature type="compositionally biased region" description="Polar residues" evidence="5">
    <location>
        <begin position="39"/>
        <end position="52"/>
    </location>
</feature>
<sequence length="286" mass="32136">MTTRGPSSDFENPKGEDTHTALPSGRDVFGNRIIYRPNQGDNGNVGPSPTSREQFEQEPFRPSKPRELNVRDVFAFTVNNMVGTGIYTTPPVVLYLTNSKYVALALWIVGFLYTAIRYFSKFVVALDETLPRPRLLSYTIYSFYAILIYNDATNSMQFAKQTLTFLSDNPADPSLNPWFLRFMAFVVLSFVCLLHYFSSRAGQDLSQILACAKITLLVVLIFGGIPRAVNHFTRLDNATVLLAVPHNALHNPLDDTYATYAPLVGSRTLRNLATDVDTPIIVFREY</sequence>
<name>A0A9N9Q389_9HELO</name>
<feature type="compositionally biased region" description="Polar residues" evidence="5">
    <location>
        <begin position="1"/>
        <end position="10"/>
    </location>
</feature>
<evidence type="ECO:0000313" key="7">
    <source>
        <dbReference type="EMBL" id="CAG8973157.1"/>
    </source>
</evidence>
<feature type="region of interest" description="Disordered" evidence="5">
    <location>
        <begin position="1"/>
        <end position="62"/>
    </location>
</feature>
<evidence type="ECO:0000256" key="5">
    <source>
        <dbReference type="SAM" id="MobiDB-lite"/>
    </source>
</evidence>
<dbReference type="InterPro" id="IPR002293">
    <property type="entry name" value="AA/rel_permease1"/>
</dbReference>
<dbReference type="Proteomes" id="UP000701801">
    <property type="component" value="Unassembled WGS sequence"/>
</dbReference>
<dbReference type="GO" id="GO:0015179">
    <property type="term" value="F:L-amino acid transmembrane transporter activity"/>
    <property type="evidence" value="ECO:0007669"/>
    <property type="project" value="TreeGrafter"/>
</dbReference>
<keyword evidence="4 6" id="KW-0472">Membrane</keyword>
<keyword evidence="8" id="KW-1185">Reference proteome</keyword>
<feature type="transmembrane region" description="Helical" evidence="6">
    <location>
        <begin position="209"/>
        <end position="229"/>
    </location>
</feature>
<evidence type="ECO:0000256" key="4">
    <source>
        <dbReference type="ARBA" id="ARBA00023136"/>
    </source>
</evidence>
<proteinExistence type="predicted"/>
<evidence type="ECO:0000256" key="6">
    <source>
        <dbReference type="SAM" id="Phobius"/>
    </source>
</evidence>
<dbReference type="GO" id="GO:0016020">
    <property type="term" value="C:membrane"/>
    <property type="evidence" value="ECO:0007669"/>
    <property type="project" value="UniProtKB-SubCell"/>
</dbReference>
<dbReference type="PANTHER" id="PTHR11785:SF382">
    <property type="entry name" value="LOW-AFFINITY METHIONINE PERMEASE"/>
    <property type="match status" value="1"/>
</dbReference>
<evidence type="ECO:0000256" key="2">
    <source>
        <dbReference type="ARBA" id="ARBA00022692"/>
    </source>
</evidence>
<dbReference type="OrthoDB" id="5982228at2759"/>
<evidence type="ECO:0000313" key="8">
    <source>
        <dbReference type="Proteomes" id="UP000701801"/>
    </source>
</evidence>
<keyword evidence="2 6" id="KW-0812">Transmembrane</keyword>
<accession>A0A9N9Q389</accession>
<organism evidence="7 8">
    <name type="scientific">Hymenoscyphus albidus</name>
    <dbReference type="NCBI Taxonomy" id="595503"/>
    <lineage>
        <taxon>Eukaryota</taxon>
        <taxon>Fungi</taxon>
        <taxon>Dikarya</taxon>
        <taxon>Ascomycota</taxon>
        <taxon>Pezizomycotina</taxon>
        <taxon>Leotiomycetes</taxon>
        <taxon>Helotiales</taxon>
        <taxon>Helotiaceae</taxon>
        <taxon>Hymenoscyphus</taxon>
    </lineage>
</organism>
<feature type="transmembrane region" description="Helical" evidence="6">
    <location>
        <begin position="140"/>
        <end position="158"/>
    </location>
</feature>
<comment type="subcellular location">
    <subcellularLocation>
        <location evidence="1">Membrane</location>
        <topology evidence="1">Multi-pass membrane protein</topology>
    </subcellularLocation>
</comment>
<dbReference type="EMBL" id="CAJVRM010000065">
    <property type="protein sequence ID" value="CAG8973157.1"/>
    <property type="molecule type" value="Genomic_DNA"/>
</dbReference>
<protein>
    <submittedName>
        <fullName evidence="7">Uncharacterized protein</fullName>
    </submittedName>
</protein>
<evidence type="ECO:0000256" key="1">
    <source>
        <dbReference type="ARBA" id="ARBA00004141"/>
    </source>
</evidence>
<feature type="transmembrane region" description="Helical" evidence="6">
    <location>
        <begin position="73"/>
        <end position="95"/>
    </location>
</feature>
<feature type="transmembrane region" description="Helical" evidence="6">
    <location>
        <begin position="101"/>
        <end position="119"/>
    </location>
</feature>
<gene>
    <name evidence="7" type="ORF">HYALB_00008749</name>
</gene>
<comment type="caution">
    <text evidence="7">The sequence shown here is derived from an EMBL/GenBank/DDBJ whole genome shotgun (WGS) entry which is preliminary data.</text>
</comment>
<dbReference type="Gene3D" id="1.20.1740.10">
    <property type="entry name" value="Amino acid/polyamine transporter I"/>
    <property type="match status" value="1"/>
</dbReference>
<keyword evidence="3 6" id="KW-1133">Transmembrane helix</keyword>
<dbReference type="InterPro" id="IPR050598">
    <property type="entry name" value="AminoAcid_Transporter"/>
</dbReference>
<reference evidence="7" key="1">
    <citation type="submission" date="2021-07" db="EMBL/GenBank/DDBJ databases">
        <authorList>
            <person name="Durling M."/>
        </authorList>
    </citation>
    <scope>NUCLEOTIDE SEQUENCE</scope>
</reference>
<dbReference type="Pfam" id="PF13520">
    <property type="entry name" value="AA_permease_2"/>
    <property type="match status" value="1"/>
</dbReference>
<dbReference type="PANTHER" id="PTHR11785">
    <property type="entry name" value="AMINO ACID TRANSPORTER"/>
    <property type="match status" value="1"/>
</dbReference>
<evidence type="ECO:0000256" key="3">
    <source>
        <dbReference type="ARBA" id="ARBA00022989"/>
    </source>
</evidence>